<dbReference type="CDD" id="cd12148">
    <property type="entry name" value="fungal_TF_MHR"/>
    <property type="match status" value="1"/>
</dbReference>
<proteinExistence type="predicted"/>
<evidence type="ECO:0000256" key="4">
    <source>
        <dbReference type="ARBA" id="ARBA00023163"/>
    </source>
</evidence>
<organism evidence="6 7">
    <name type="scientific">Diaporthe helianthi</name>
    <dbReference type="NCBI Taxonomy" id="158607"/>
    <lineage>
        <taxon>Eukaryota</taxon>
        <taxon>Fungi</taxon>
        <taxon>Dikarya</taxon>
        <taxon>Ascomycota</taxon>
        <taxon>Pezizomycotina</taxon>
        <taxon>Sordariomycetes</taxon>
        <taxon>Sordariomycetidae</taxon>
        <taxon>Diaporthales</taxon>
        <taxon>Diaporthaceae</taxon>
        <taxon>Diaporthe</taxon>
    </lineage>
</organism>
<evidence type="ECO:0000256" key="2">
    <source>
        <dbReference type="ARBA" id="ARBA00022723"/>
    </source>
</evidence>
<protein>
    <recommendedName>
        <fullName evidence="8">C6 transcription factor</fullName>
    </recommendedName>
</protein>
<dbReference type="EMBL" id="MAVT02000013">
    <property type="protein sequence ID" value="POS81287.1"/>
    <property type="molecule type" value="Genomic_DNA"/>
</dbReference>
<dbReference type="GO" id="GO:0046872">
    <property type="term" value="F:metal ion binding"/>
    <property type="evidence" value="ECO:0007669"/>
    <property type="project" value="UniProtKB-KW"/>
</dbReference>
<name>A0A2P5IFK9_DIAHE</name>
<dbReference type="InterPro" id="IPR050815">
    <property type="entry name" value="TF_fung"/>
</dbReference>
<dbReference type="GO" id="GO:0000981">
    <property type="term" value="F:DNA-binding transcription factor activity, RNA polymerase II-specific"/>
    <property type="evidence" value="ECO:0007669"/>
    <property type="project" value="InterPro"/>
</dbReference>
<sequence length="451" mass="50348">MSCDHALQLVQNLLWSTKPSQTRVLAQNPEFITCVQSLITLQNLHHPAGCSGAPGSTNTYAAPPLAFKQLLACSGNSEQDDILVFTDQLAEVWHMASCYAARPADSDTPPPWKSDSDYSHIMSRHLDIDSRVPTKYRWRENNFKFQDLDSAELQKQRGYWGPWLFLQFVYAAIPCLLNHPFLLSMRLRNFRHTMPQSFIQQSFEQITRHAGWIMYFLDLLERKTFQVSDPVLGQCVAIIATIHLQHSFVRNDTLRARAQSGFEKCMAFLRRLGRMWPNISVTADKLQRLQKSVVGVVDASASRVDDHGSEAQTWSIDAALLWEILVYEKAGYSSLSENLSSVFGDTLLPTPSTPELEAGEAETEFDLIGSEGIAGHKTVHKETPLHAPGQDATVLDSSITLPRATSVPHLASGERTPSFIEAMGGTQSPPGFFLGADAYNRTIDAWLELDL</sequence>
<keyword evidence="3" id="KW-0805">Transcription regulation</keyword>
<evidence type="ECO:0000313" key="6">
    <source>
        <dbReference type="EMBL" id="POS81287.1"/>
    </source>
</evidence>
<evidence type="ECO:0000313" key="7">
    <source>
        <dbReference type="Proteomes" id="UP000094444"/>
    </source>
</evidence>
<keyword evidence="5" id="KW-0539">Nucleus</keyword>
<evidence type="ECO:0000256" key="5">
    <source>
        <dbReference type="ARBA" id="ARBA00023242"/>
    </source>
</evidence>
<reference evidence="6" key="1">
    <citation type="submission" date="2017-09" db="EMBL/GenBank/DDBJ databases">
        <title>Polyketide synthases of a Diaporthe helianthi virulent isolate.</title>
        <authorList>
            <person name="Baroncelli R."/>
        </authorList>
    </citation>
    <scope>NUCLEOTIDE SEQUENCE [LARGE SCALE GENOMIC DNA]</scope>
    <source>
        <strain evidence="6">7/96</strain>
    </source>
</reference>
<accession>A0A2P5IFK9</accession>
<evidence type="ECO:0008006" key="8">
    <source>
        <dbReference type="Google" id="ProtNLM"/>
    </source>
</evidence>
<dbReference type="OrthoDB" id="2943660at2759"/>
<dbReference type="GO" id="GO:0005634">
    <property type="term" value="C:nucleus"/>
    <property type="evidence" value="ECO:0007669"/>
    <property type="project" value="UniProtKB-SubCell"/>
</dbReference>
<comment type="caution">
    <text evidence="6">The sequence shown here is derived from an EMBL/GenBank/DDBJ whole genome shotgun (WGS) entry which is preliminary data.</text>
</comment>
<keyword evidence="7" id="KW-1185">Reference proteome</keyword>
<dbReference type="InParanoid" id="A0A2P5IFK9"/>
<evidence type="ECO:0000256" key="1">
    <source>
        <dbReference type="ARBA" id="ARBA00004123"/>
    </source>
</evidence>
<evidence type="ECO:0000256" key="3">
    <source>
        <dbReference type="ARBA" id="ARBA00023015"/>
    </source>
</evidence>
<dbReference type="PANTHER" id="PTHR47338:SF9">
    <property type="entry name" value="ZN(II)2CYS6 TRANSCRIPTION FACTOR (EUROFUNG)"/>
    <property type="match status" value="1"/>
</dbReference>
<gene>
    <name evidence="6" type="ORF">DHEL01_v200337</name>
</gene>
<comment type="subcellular location">
    <subcellularLocation>
        <location evidence="1">Nucleus</location>
    </subcellularLocation>
</comment>
<keyword evidence="2" id="KW-0479">Metal-binding</keyword>
<dbReference type="STRING" id="158607.A0A2P5IFK9"/>
<dbReference type="PANTHER" id="PTHR47338">
    <property type="entry name" value="ZN(II)2CYS6 TRANSCRIPTION FACTOR (EUROFUNG)-RELATED"/>
    <property type="match status" value="1"/>
</dbReference>
<dbReference type="AlphaFoldDB" id="A0A2P5IFK9"/>
<dbReference type="Proteomes" id="UP000094444">
    <property type="component" value="Unassembled WGS sequence"/>
</dbReference>
<keyword evidence="4" id="KW-0804">Transcription</keyword>